<sequence length="449" mass="50207">MLNALLPRLRLAPPTRVYRGALALNAGAATPCRAYAIMHRMKRRKQFADQVGKPAPTHAETALLEIANEFSSVDQEEVEVVVDPAVTPLSPDGVDPDLKEPSDSSPPTPETTEADKSSPSRISKADLDDPTRYLSSLNLKPAGMELRLAKVTDKFQQPKKPQLLKVVMLGPANAGKSTLVNRLIGTDVSVVAPLAQTTRSRIMASMTRGTKQLIFLDTPGVVVAQLRHKVSRELVTSPWHSLDEAEHIVLVMDAYKAIYHTTGAEDEIFRRLESYQTPATLVLNKIDLFSDDTIVKELALHFQARYPHIKSTVFTSGITNDTINTLRQDLLSYTRPNPWLVSRHFRCDTADLTQVEDTIRAGLFGVLEGYLPYIIRQENIGWTEIDDERRTLRIDQILYVDNVRQKKIVVGLKGDKIMAAAGQARIQLSRMFDRHVVVNLFVKVKTTYH</sequence>
<accession>A0A4P9ZNU6</accession>
<feature type="compositionally biased region" description="Basic and acidic residues" evidence="7">
    <location>
        <begin position="113"/>
        <end position="129"/>
    </location>
</feature>
<keyword evidence="2 6" id="KW-0547">Nucleotide-binding</keyword>
<dbReference type="GO" id="GO:0005525">
    <property type="term" value="F:GTP binding"/>
    <property type="evidence" value="ECO:0007669"/>
    <property type="project" value="UniProtKB-KW"/>
</dbReference>
<keyword evidence="9" id="KW-0378">Hydrolase</keyword>
<keyword evidence="4 6" id="KW-0342">GTP-binding</keyword>
<dbReference type="InterPro" id="IPR030388">
    <property type="entry name" value="G_ERA_dom"/>
</dbReference>
<dbReference type="AlphaFoldDB" id="A0A4P9ZNU6"/>
<dbReference type="SUPFAM" id="SSF54814">
    <property type="entry name" value="Prokaryotic type KH domain (KH-domain type II)"/>
    <property type="match status" value="1"/>
</dbReference>
<keyword evidence="10" id="KW-1185">Reference proteome</keyword>
<dbReference type="InterPro" id="IPR006073">
    <property type="entry name" value="GTP-bd"/>
</dbReference>
<dbReference type="InterPro" id="IPR027417">
    <property type="entry name" value="P-loop_NTPase"/>
</dbReference>
<comment type="similarity">
    <text evidence="1 6">Belongs to the TRAFAC class TrmE-Era-EngA-EngB-Septin-like GTPase superfamily. Era GTPase family.</text>
</comment>
<dbReference type="CDD" id="cd22534">
    <property type="entry name" value="KH-II_Era"/>
    <property type="match status" value="1"/>
</dbReference>
<evidence type="ECO:0000256" key="1">
    <source>
        <dbReference type="ARBA" id="ARBA00007921"/>
    </source>
</evidence>
<organism evidence="9 10">
    <name type="scientific">Dimargaris cristalligena</name>
    <dbReference type="NCBI Taxonomy" id="215637"/>
    <lineage>
        <taxon>Eukaryota</taxon>
        <taxon>Fungi</taxon>
        <taxon>Fungi incertae sedis</taxon>
        <taxon>Zoopagomycota</taxon>
        <taxon>Kickxellomycotina</taxon>
        <taxon>Dimargaritomycetes</taxon>
        <taxon>Dimargaritales</taxon>
        <taxon>Dimargaritaceae</taxon>
        <taxon>Dimargaris</taxon>
    </lineage>
</organism>
<dbReference type="GO" id="GO:0000028">
    <property type="term" value="P:ribosomal small subunit assembly"/>
    <property type="evidence" value="ECO:0007669"/>
    <property type="project" value="TreeGrafter"/>
</dbReference>
<dbReference type="PROSITE" id="PS50823">
    <property type="entry name" value="KH_TYPE_2"/>
    <property type="match status" value="1"/>
</dbReference>
<dbReference type="Proteomes" id="UP000268162">
    <property type="component" value="Unassembled WGS sequence"/>
</dbReference>
<evidence type="ECO:0000256" key="2">
    <source>
        <dbReference type="ARBA" id="ARBA00022741"/>
    </source>
</evidence>
<dbReference type="EMBL" id="ML003266">
    <property type="protein sequence ID" value="RKP34291.1"/>
    <property type="molecule type" value="Genomic_DNA"/>
</dbReference>
<evidence type="ECO:0000313" key="10">
    <source>
        <dbReference type="Proteomes" id="UP000268162"/>
    </source>
</evidence>
<dbReference type="Pfam" id="PF01926">
    <property type="entry name" value="MMR_HSR1"/>
    <property type="match status" value="1"/>
</dbReference>
<dbReference type="OrthoDB" id="188276at2759"/>
<reference evidence="10" key="1">
    <citation type="journal article" date="2018" name="Nat. Microbiol.">
        <title>Leveraging single-cell genomics to expand the fungal tree of life.</title>
        <authorList>
            <person name="Ahrendt S.R."/>
            <person name="Quandt C.A."/>
            <person name="Ciobanu D."/>
            <person name="Clum A."/>
            <person name="Salamov A."/>
            <person name="Andreopoulos B."/>
            <person name="Cheng J.F."/>
            <person name="Woyke T."/>
            <person name="Pelin A."/>
            <person name="Henrissat B."/>
            <person name="Reynolds N.K."/>
            <person name="Benny G.L."/>
            <person name="Smith M.E."/>
            <person name="James T.Y."/>
            <person name="Grigoriev I.V."/>
        </authorList>
    </citation>
    <scope>NUCLEOTIDE SEQUENCE [LARGE SCALE GENOMIC DNA]</scope>
    <source>
        <strain evidence="10">RSA 468</strain>
    </source>
</reference>
<dbReference type="GO" id="GO:0016787">
    <property type="term" value="F:hydrolase activity"/>
    <property type="evidence" value="ECO:0007669"/>
    <property type="project" value="UniProtKB-KW"/>
</dbReference>
<dbReference type="CDD" id="cd04163">
    <property type="entry name" value="Era"/>
    <property type="match status" value="1"/>
</dbReference>
<evidence type="ECO:0000256" key="6">
    <source>
        <dbReference type="RuleBase" id="RU003761"/>
    </source>
</evidence>
<dbReference type="InterPro" id="IPR009019">
    <property type="entry name" value="KH_sf_prok-type"/>
</dbReference>
<dbReference type="SUPFAM" id="SSF52540">
    <property type="entry name" value="P-loop containing nucleoside triphosphate hydrolases"/>
    <property type="match status" value="1"/>
</dbReference>
<dbReference type="PANTHER" id="PTHR42698:SF1">
    <property type="entry name" value="GTPASE ERA, MITOCHONDRIAL"/>
    <property type="match status" value="1"/>
</dbReference>
<dbReference type="NCBIfam" id="TIGR00231">
    <property type="entry name" value="small_GTP"/>
    <property type="match status" value="1"/>
</dbReference>
<evidence type="ECO:0000256" key="4">
    <source>
        <dbReference type="ARBA" id="ARBA00023134"/>
    </source>
</evidence>
<dbReference type="GO" id="GO:0043024">
    <property type="term" value="F:ribosomal small subunit binding"/>
    <property type="evidence" value="ECO:0007669"/>
    <property type="project" value="TreeGrafter"/>
</dbReference>
<dbReference type="Gene3D" id="3.40.50.300">
    <property type="entry name" value="P-loop containing nucleotide triphosphate hydrolases"/>
    <property type="match status" value="1"/>
</dbReference>
<dbReference type="STRING" id="215637.A0A4P9ZNU6"/>
<protein>
    <submittedName>
        <fullName evidence="9">P-loop containing nucleoside triphosphate hydrolase protein</fullName>
    </submittedName>
</protein>
<dbReference type="InterPro" id="IPR005225">
    <property type="entry name" value="Small_GTP-bd"/>
</dbReference>
<dbReference type="InterPro" id="IPR015946">
    <property type="entry name" value="KH_dom-like_a/b"/>
</dbReference>
<dbReference type="Gene3D" id="3.30.300.20">
    <property type="match status" value="1"/>
</dbReference>
<dbReference type="PANTHER" id="PTHR42698">
    <property type="entry name" value="GTPASE ERA"/>
    <property type="match status" value="1"/>
</dbReference>
<evidence type="ECO:0000256" key="3">
    <source>
        <dbReference type="ARBA" id="ARBA00022884"/>
    </source>
</evidence>
<evidence type="ECO:0000313" key="9">
    <source>
        <dbReference type="EMBL" id="RKP34291.1"/>
    </source>
</evidence>
<evidence type="ECO:0000256" key="7">
    <source>
        <dbReference type="SAM" id="MobiDB-lite"/>
    </source>
</evidence>
<evidence type="ECO:0000256" key="5">
    <source>
        <dbReference type="PROSITE-ProRule" id="PRU00118"/>
    </source>
</evidence>
<dbReference type="InterPro" id="IPR005662">
    <property type="entry name" value="GTPase_Era-like"/>
</dbReference>
<dbReference type="NCBIfam" id="TIGR00436">
    <property type="entry name" value="era"/>
    <property type="match status" value="1"/>
</dbReference>
<proteinExistence type="inferred from homology"/>
<name>A0A4P9ZNU6_9FUNG</name>
<dbReference type="GO" id="GO:0019843">
    <property type="term" value="F:rRNA binding"/>
    <property type="evidence" value="ECO:0007669"/>
    <property type="project" value="TreeGrafter"/>
</dbReference>
<evidence type="ECO:0000259" key="8">
    <source>
        <dbReference type="PROSITE" id="PS50823"/>
    </source>
</evidence>
<dbReference type="Pfam" id="PF07650">
    <property type="entry name" value="KH_2"/>
    <property type="match status" value="1"/>
</dbReference>
<feature type="domain" description="KH type-2" evidence="8">
    <location>
        <begin position="367"/>
        <end position="446"/>
    </location>
</feature>
<feature type="region of interest" description="Disordered" evidence="7">
    <location>
        <begin position="86"/>
        <end position="129"/>
    </location>
</feature>
<keyword evidence="3 5" id="KW-0694">RNA-binding</keyword>
<dbReference type="InterPro" id="IPR004044">
    <property type="entry name" value="KH_dom_type_2"/>
</dbReference>
<gene>
    <name evidence="9" type="ORF">BJ085DRAFT_31933</name>
</gene>